<dbReference type="GO" id="GO:0016853">
    <property type="term" value="F:isomerase activity"/>
    <property type="evidence" value="ECO:0007669"/>
    <property type="project" value="UniProtKB-KW"/>
</dbReference>
<name>N1JAW7_BLUG1</name>
<dbReference type="InParanoid" id="N1JAW7"/>
<dbReference type="HOGENOM" id="CLU_1854918_0_0_1"/>
<accession>N1JAW7</accession>
<proteinExistence type="predicted"/>
<protein>
    <submittedName>
        <fullName evidence="1">Putative peptidyl-prolyl cis-trans isomerase pin4</fullName>
    </submittedName>
</protein>
<dbReference type="Proteomes" id="UP000015441">
    <property type="component" value="Unassembled WGS sequence"/>
</dbReference>
<keyword evidence="2" id="KW-1185">Reference proteome</keyword>
<organism evidence="1 2">
    <name type="scientific">Blumeria graminis f. sp. hordei (strain DH14)</name>
    <name type="common">Barley powdery mildew</name>
    <name type="synonym">Oidium monilioides f. sp. hordei</name>
    <dbReference type="NCBI Taxonomy" id="546991"/>
    <lineage>
        <taxon>Eukaryota</taxon>
        <taxon>Fungi</taxon>
        <taxon>Dikarya</taxon>
        <taxon>Ascomycota</taxon>
        <taxon>Pezizomycotina</taxon>
        <taxon>Leotiomycetes</taxon>
        <taxon>Erysiphales</taxon>
        <taxon>Erysiphaceae</taxon>
        <taxon>Blumeria</taxon>
        <taxon>Blumeria hordei</taxon>
    </lineage>
</organism>
<reference evidence="1 2" key="1">
    <citation type="journal article" date="2010" name="Science">
        <title>Genome expansion and gene loss in powdery mildew fungi reveal tradeoffs in extreme parasitism.</title>
        <authorList>
            <person name="Spanu P.D."/>
            <person name="Abbott J.C."/>
            <person name="Amselem J."/>
            <person name="Burgis T.A."/>
            <person name="Soanes D.M."/>
            <person name="Stueber K."/>
            <person name="Ver Loren van Themaat E."/>
            <person name="Brown J.K.M."/>
            <person name="Butcher S.A."/>
            <person name="Gurr S.J."/>
            <person name="Lebrun M.-H."/>
            <person name="Ridout C.J."/>
            <person name="Schulze-Lefert P."/>
            <person name="Talbot N.J."/>
            <person name="Ahmadinejad N."/>
            <person name="Ametz C."/>
            <person name="Barton G.R."/>
            <person name="Benjdia M."/>
            <person name="Bidzinski P."/>
            <person name="Bindschedler L.V."/>
            <person name="Both M."/>
            <person name="Brewer M.T."/>
            <person name="Cadle-Davidson L."/>
            <person name="Cadle-Davidson M.M."/>
            <person name="Collemare J."/>
            <person name="Cramer R."/>
            <person name="Frenkel O."/>
            <person name="Godfrey D."/>
            <person name="Harriman J."/>
            <person name="Hoede C."/>
            <person name="King B.C."/>
            <person name="Klages S."/>
            <person name="Kleemann J."/>
            <person name="Knoll D."/>
            <person name="Koti P.S."/>
            <person name="Kreplak J."/>
            <person name="Lopez-Ruiz F.J."/>
            <person name="Lu X."/>
            <person name="Maekawa T."/>
            <person name="Mahanil S."/>
            <person name="Micali C."/>
            <person name="Milgroom M.G."/>
            <person name="Montana G."/>
            <person name="Noir S."/>
            <person name="O'Connell R.J."/>
            <person name="Oberhaensli S."/>
            <person name="Parlange F."/>
            <person name="Pedersen C."/>
            <person name="Quesneville H."/>
            <person name="Reinhardt R."/>
            <person name="Rott M."/>
            <person name="Sacristan S."/>
            <person name="Schmidt S.M."/>
            <person name="Schoen M."/>
            <person name="Skamnioti P."/>
            <person name="Sommer H."/>
            <person name="Stephens A."/>
            <person name="Takahara H."/>
            <person name="Thordal-Christensen H."/>
            <person name="Vigouroux M."/>
            <person name="Wessling R."/>
            <person name="Wicker T."/>
            <person name="Panstruga R."/>
        </authorList>
    </citation>
    <scope>NUCLEOTIDE SEQUENCE [LARGE SCALE GENOMIC DNA]</scope>
    <source>
        <strain evidence="1">DH14</strain>
    </source>
</reference>
<evidence type="ECO:0000313" key="1">
    <source>
        <dbReference type="EMBL" id="CCU76679.1"/>
    </source>
</evidence>
<dbReference type="AlphaFoldDB" id="N1JAW7"/>
<dbReference type="EMBL" id="CAUH01002871">
    <property type="protein sequence ID" value="CCU76679.1"/>
    <property type="molecule type" value="Genomic_DNA"/>
</dbReference>
<keyword evidence="1" id="KW-0413">Isomerase</keyword>
<gene>
    <name evidence="1" type="ORF">BGHDH14_bgh01320</name>
</gene>
<evidence type="ECO:0000313" key="2">
    <source>
        <dbReference type="Proteomes" id="UP000015441"/>
    </source>
</evidence>
<sequence>MITRAKARAKKRRIAIMVAEARSKVLNRSTFGTYCVRNSPSNKKRYSACEMEPNSTTQLESFPRTRHGLEVPWVGKREVISTRPSRRLPLSSNQAPWLIPDTWKPKPSMVITSSWWRVGNDGGLHFDFMGTRCTVIRY</sequence>
<comment type="caution">
    <text evidence="1">The sequence shown here is derived from an EMBL/GenBank/DDBJ whole genome shotgun (WGS) entry which is preliminary data.</text>
</comment>
<dbReference type="OrthoDB" id="10490572at2759"/>